<sequence>MRPQCYADTTGPKGQPSAFQSVFTTIADRAEQGFFYLAASALRIVNRLKNVFTVSRARAKQGEKH</sequence>
<proteinExistence type="predicted"/>
<keyword evidence="2" id="KW-1185">Reference proteome</keyword>
<reference evidence="1 2" key="1">
    <citation type="submission" date="2015-03" db="EMBL/GenBank/DDBJ databases">
        <authorList>
            <person name="Krishnan R."/>
            <person name="Midha S."/>
            <person name="Patil P.B."/>
            <person name="Rameshkumar N."/>
        </authorList>
    </citation>
    <scope>NUCLEOTIDE SEQUENCE [LARGE SCALE GENOMIC DNA]</scope>
    <source>
        <strain evidence="1 2">L1E11</strain>
    </source>
</reference>
<gene>
    <name evidence="1" type="ORF">WH50_14405</name>
</gene>
<comment type="caution">
    <text evidence="1">The sequence shown here is derived from an EMBL/GenBank/DDBJ whole genome shotgun (WGS) entry which is preliminary data.</text>
</comment>
<dbReference type="EMBL" id="LAPT01000070">
    <property type="protein sequence ID" value="PXF30624.1"/>
    <property type="molecule type" value="Genomic_DNA"/>
</dbReference>
<name>A0ABX5LVG0_9GAMM</name>
<accession>A0ABX5LVG0</accession>
<evidence type="ECO:0000313" key="2">
    <source>
        <dbReference type="Proteomes" id="UP000248090"/>
    </source>
</evidence>
<dbReference type="Proteomes" id="UP000248090">
    <property type="component" value="Unassembled WGS sequence"/>
</dbReference>
<evidence type="ECO:0000313" key="1">
    <source>
        <dbReference type="EMBL" id="PXF30624.1"/>
    </source>
</evidence>
<organism evidence="1 2">
    <name type="scientific">Pokkaliibacter plantistimulans</name>
    <dbReference type="NCBI Taxonomy" id="1635171"/>
    <lineage>
        <taxon>Bacteria</taxon>
        <taxon>Pseudomonadati</taxon>
        <taxon>Pseudomonadota</taxon>
        <taxon>Gammaproteobacteria</taxon>
        <taxon>Oceanospirillales</taxon>
        <taxon>Balneatrichaceae</taxon>
        <taxon>Pokkaliibacter</taxon>
    </lineage>
</organism>
<evidence type="ECO:0008006" key="3">
    <source>
        <dbReference type="Google" id="ProtNLM"/>
    </source>
</evidence>
<protein>
    <recommendedName>
        <fullName evidence="3">Transposase DDE domain-containing protein</fullName>
    </recommendedName>
</protein>